<evidence type="ECO:0000256" key="1">
    <source>
        <dbReference type="ARBA" id="ARBA00023242"/>
    </source>
</evidence>
<evidence type="ECO:0000313" key="4">
    <source>
        <dbReference type="EMBL" id="KAF9757436.1"/>
    </source>
</evidence>
<dbReference type="PROSITE" id="PS00463">
    <property type="entry name" value="ZN2_CY6_FUNGAL_1"/>
    <property type="match status" value="1"/>
</dbReference>
<dbReference type="SUPFAM" id="SSF57701">
    <property type="entry name" value="Zn2/Cys6 DNA-binding domain"/>
    <property type="match status" value="1"/>
</dbReference>
<evidence type="ECO:0000313" key="5">
    <source>
        <dbReference type="Proteomes" id="UP000616885"/>
    </source>
</evidence>
<dbReference type="InterPro" id="IPR036864">
    <property type="entry name" value="Zn2-C6_fun-type_DNA-bd_sf"/>
</dbReference>
<dbReference type="PROSITE" id="PS50048">
    <property type="entry name" value="ZN2_CY6_FUNGAL_2"/>
    <property type="match status" value="1"/>
</dbReference>
<dbReference type="Proteomes" id="UP000616885">
    <property type="component" value="Unassembled WGS sequence"/>
</dbReference>
<evidence type="ECO:0000256" key="2">
    <source>
        <dbReference type="SAM" id="MobiDB-lite"/>
    </source>
</evidence>
<accession>A0A8H7TRV6</accession>
<protein>
    <recommendedName>
        <fullName evidence="3">Zn(2)-C6 fungal-type domain-containing protein</fullName>
    </recommendedName>
</protein>
<dbReference type="PANTHER" id="PTHR37534:SF46">
    <property type="entry name" value="ZN(II)2CYS6 TRANSCRIPTION FACTOR (EUROFUNG)"/>
    <property type="match status" value="1"/>
</dbReference>
<dbReference type="SMART" id="SM00066">
    <property type="entry name" value="GAL4"/>
    <property type="match status" value="1"/>
</dbReference>
<sequence length="671" mass="74782">MALHAHAIPPSESPEVSNSQERFEPPMHSNPSPSVSDLPLEPSAPRGAPTSPNPPGSQTPTTIDRYEVVQSIEPDKSAPNSRIKCKTRTRTGCLVCRARKVKCDEKRPSCQRCTKQGRPCVYKTPDPRGWPRIFDDPSGEYVSSSEDQMSITAGASPTLWQAGNLADKLLSPIQSLQHPTICTDSSDISHVEPQNQDPNLCLPSNAQTEGVLPAAVPTDEVPIYPGSEGHDQENDPNFGVSSLERFQRTSQVISLTLSLDKFVTYEVPTEASFSYFTDELDCPFLSPFDSLGWKRIKQSIAQLGAQEVSVARCILSTQALHRTQVDRLPTEFAMSLYQAAISSFQFVLDNDNIDFDIILIDAFLLLLSQIILPNRDNPTFTWLDPVLINRVDVWLRTGHKSPTSLRICTWLQILDTAAKRGGSPSLLPDFVFNHLTESIPEVPSLSSLDSSLDPGDTLYDTISTPLYAFYLKVQRVSNRVADVSHYRRSRTTPADQAEVNVILTGLKDTMYALWDNRPGPLRLQPRELREHFNFAIAEPTIALAGVCLAAYFAELIVFGRTLGDPIFPSIESRHAMAQIRGYVDSDWGSSSGGTLNPGYLRALFLYGVECFEKDESRWAVERLRQIGNPLSRGNFFASFIELHGEAQRAQRRRVTMKYFCRQNFGVPLPFM</sequence>
<dbReference type="EMBL" id="JADCTT010000002">
    <property type="protein sequence ID" value="KAF9757436.1"/>
    <property type="molecule type" value="Genomic_DNA"/>
</dbReference>
<dbReference type="GO" id="GO:0000981">
    <property type="term" value="F:DNA-binding transcription factor activity, RNA polymerase II-specific"/>
    <property type="evidence" value="ECO:0007669"/>
    <property type="project" value="InterPro"/>
</dbReference>
<keyword evidence="1" id="KW-0539">Nucleus</keyword>
<name>A0A8H7TRV6_BIOOC</name>
<dbReference type="Gene3D" id="4.10.240.10">
    <property type="entry name" value="Zn(2)-C6 fungal-type DNA-binding domain"/>
    <property type="match status" value="1"/>
</dbReference>
<dbReference type="AlphaFoldDB" id="A0A8H7TRV6"/>
<gene>
    <name evidence="4" type="ORF">IM811_008380</name>
</gene>
<dbReference type="PANTHER" id="PTHR37534">
    <property type="entry name" value="TRANSCRIPTIONAL ACTIVATOR PROTEIN UGA3"/>
    <property type="match status" value="1"/>
</dbReference>
<proteinExistence type="predicted"/>
<dbReference type="InterPro" id="IPR001138">
    <property type="entry name" value="Zn2Cys6_DnaBD"/>
</dbReference>
<comment type="caution">
    <text evidence="4">The sequence shown here is derived from an EMBL/GenBank/DDBJ whole genome shotgun (WGS) entry which is preliminary data.</text>
</comment>
<dbReference type="CDD" id="cd00067">
    <property type="entry name" value="GAL4"/>
    <property type="match status" value="1"/>
</dbReference>
<dbReference type="Pfam" id="PF00172">
    <property type="entry name" value="Zn_clus"/>
    <property type="match status" value="1"/>
</dbReference>
<organism evidence="4 5">
    <name type="scientific">Bionectria ochroleuca</name>
    <name type="common">Gliocladium roseum</name>
    <dbReference type="NCBI Taxonomy" id="29856"/>
    <lineage>
        <taxon>Eukaryota</taxon>
        <taxon>Fungi</taxon>
        <taxon>Dikarya</taxon>
        <taxon>Ascomycota</taxon>
        <taxon>Pezizomycotina</taxon>
        <taxon>Sordariomycetes</taxon>
        <taxon>Hypocreomycetidae</taxon>
        <taxon>Hypocreales</taxon>
        <taxon>Bionectriaceae</taxon>
        <taxon>Clonostachys</taxon>
    </lineage>
</organism>
<reference evidence="4" key="1">
    <citation type="submission" date="2020-10" db="EMBL/GenBank/DDBJ databases">
        <title>High-Quality Genome Resource of Clonostachys rosea strain S41 by Oxford Nanopore Long-Read Sequencing.</title>
        <authorList>
            <person name="Wang H."/>
        </authorList>
    </citation>
    <scope>NUCLEOTIDE SEQUENCE</scope>
    <source>
        <strain evidence="4">S41</strain>
    </source>
</reference>
<feature type="domain" description="Zn(2)-C6 fungal-type" evidence="3">
    <location>
        <begin position="92"/>
        <end position="122"/>
    </location>
</feature>
<dbReference type="GO" id="GO:0008270">
    <property type="term" value="F:zinc ion binding"/>
    <property type="evidence" value="ECO:0007669"/>
    <property type="project" value="InterPro"/>
</dbReference>
<evidence type="ECO:0000259" key="3">
    <source>
        <dbReference type="PROSITE" id="PS50048"/>
    </source>
</evidence>
<feature type="region of interest" description="Disordered" evidence="2">
    <location>
        <begin position="1"/>
        <end position="62"/>
    </location>
</feature>